<dbReference type="EMBL" id="PVEM01000012">
    <property type="protein sequence ID" value="PTD04570.1"/>
    <property type="molecule type" value="Genomic_DNA"/>
</dbReference>
<feature type="transmembrane region" description="Helical" evidence="1">
    <location>
        <begin position="105"/>
        <end position="127"/>
    </location>
</feature>
<comment type="caution">
    <text evidence="2">The sequence shown here is derived from an EMBL/GenBank/DDBJ whole genome shotgun (WGS) entry which is preliminary data.</text>
</comment>
<dbReference type="PANTHER" id="PTHR35043:SF7">
    <property type="entry name" value="TRANSCRIPTION FACTOR DOMAIN-CONTAINING PROTEIN"/>
    <property type="match status" value="1"/>
</dbReference>
<dbReference type="PANTHER" id="PTHR35043">
    <property type="entry name" value="TRANSCRIPTION FACTOR DOMAIN-CONTAINING PROTEIN"/>
    <property type="match status" value="1"/>
</dbReference>
<evidence type="ECO:0000256" key="1">
    <source>
        <dbReference type="SAM" id="Phobius"/>
    </source>
</evidence>
<evidence type="ECO:0000313" key="3">
    <source>
        <dbReference type="Proteomes" id="UP000241587"/>
    </source>
</evidence>
<gene>
    <name evidence="2" type="ORF">FCULG_00001634</name>
</gene>
<sequence>MPFGEGKRNLDINFSFFTENDNVFGLLGFFKEFPWLAGLFLILSSIYGGVHLVAWHWAFPSDLERKIWIISCLYIASALVIYFMMSMVDRGLGSNRAQSGYATWLFTLVAYWLALITYMAARVFVVFESFYSIRNAKQGVYVSPEWVEMFPHIYTVVASPHHRVPMVFTL</sequence>
<keyword evidence="1" id="KW-0812">Transmembrane</keyword>
<protein>
    <submittedName>
        <fullName evidence="2">Uncharacterized protein</fullName>
    </submittedName>
</protein>
<feature type="transmembrane region" description="Helical" evidence="1">
    <location>
        <begin position="33"/>
        <end position="55"/>
    </location>
</feature>
<feature type="transmembrane region" description="Helical" evidence="1">
    <location>
        <begin position="67"/>
        <end position="85"/>
    </location>
</feature>
<reference evidence="2 3" key="1">
    <citation type="submission" date="2018-02" db="EMBL/GenBank/DDBJ databases">
        <title>Fusarium culmorum secondary metabolites in fungal-bacterial-plant interactions.</title>
        <authorList>
            <person name="Schmidt R."/>
        </authorList>
    </citation>
    <scope>NUCLEOTIDE SEQUENCE [LARGE SCALE GENOMIC DNA]</scope>
    <source>
        <strain evidence="2 3">PV</strain>
    </source>
</reference>
<organism evidence="2 3">
    <name type="scientific">Fusarium culmorum</name>
    <dbReference type="NCBI Taxonomy" id="5516"/>
    <lineage>
        <taxon>Eukaryota</taxon>
        <taxon>Fungi</taxon>
        <taxon>Dikarya</taxon>
        <taxon>Ascomycota</taxon>
        <taxon>Pezizomycotina</taxon>
        <taxon>Sordariomycetes</taxon>
        <taxon>Hypocreomycetidae</taxon>
        <taxon>Hypocreales</taxon>
        <taxon>Nectriaceae</taxon>
        <taxon>Fusarium</taxon>
    </lineage>
</organism>
<keyword evidence="1" id="KW-0472">Membrane</keyword>
<dbReference type="Proteomes" id="UP000241587">
    <property type="component" value="Unassembled WGS sequence"/>
</dbReference>
<dbReference type="OrthoDB" id="3061561at2759"/>
<evidence type="ECO:0000313" key="2">
    <source>
        <dbReference type="EMBL" id="PTD04570.1"/>
    </source>
</evidence>
<proteinExistence type="predicted"/>
<dbReference type="AlphaFoldDB" id="A0A2T4GMA8"/>
<keyword evidence="1" id="KW-1133">Transmembrane helix</keyword>
<name>A0A2T4GMA8_FUSCU</name>
<keyword evidence="3" id="KW-1185">Reference proteome</keyword>
<accession>A0A2T4GMA8</accession>